<evidence type="ECO:0000313" key="2">
    <source>
        <dbReference type="Proteomes" id="UP000315226"/>
    </source>
</evidence>
<proteinExistence type="predicted"/>
<keyword evidence="2" id="KW-1185">Reference proteome</keyword>
<dbReference type="EMBL" id="BJMN01000015">
    <property type="protein sequence ID" value="GEB57052.1"/>
    <property type="molecule type" value="Genomic_DNA"/>
</dbReference>
<dbReference type="Proteomes" id="UP000315226">
    <property type="component" value="Unassembled WGS sequence"/>
</dbReference>
<evidence type="ECO:0000313" key="1">
    <source>
        <dbReference type="EMBL" id="GEB57052.1"/>
    </source>
</evidence>
<gene>
    <name evidence="1" type="ORF">SGA01_26570</name>
</gene>
<accession>A0A4Y3RHA6</accession>
<sequence length="181" mass="19178">MGVYGVGSGAPDTASEGPFWGRRSVGVFGKAGNLQCLAGWFSGDVVVWGRLVVGGGKSFLIDHPLDPENRYLQHACVESPEPLNICRGTVVTDDNGQAAVQLPAYFEALNTNVTHQLTVIGQFAQAVVSEEIPSQPSKPRIMTTVAGTSTPEAWGKWKELGLHYEREAALSAPAVEGPGTD</sequence>
<reference evidence="1 2" key="1">
    <citation type="submission" date="2019-06" db="EMBL/GenBank/DDBJ databases">
        <title>Whole genome shotgun sequence of Streptomyces gardneri NBRC 12865.</title>
        <authorList>
            <person name="Hosoyama A."/>
            <person name="Uohara A."/>
            <person name="Ohji S."/>
            <person name="Ichikawa N."/>
        </authorList>
    </citation>
    <scope>NUCLEOTIDE SEQUENCE [LARGE SCALE GENOMIC DNA]</scope>
    <source>
        <strain evidence="1 2">NBRC 12865</strain>
    </source>
</reference>
<name>A0A4Y3RHA6_9ACTN</name>
<dbReference type="AlphaFoldDB" id="A0A4Y3RHA6"/>
<organism evidence="1 2">
    <name type="scientific">Streptomyces gardneri</name>
    <dbReference type="NCBI Taxonomy" id="66892"/>
    <lineage>
        <taxon>Bacteria</taxon>
        <taxon>Bacillati</taxon>
        <taxon>Actinomycetota</taxon>
        <taxon>Actinomycetes</taxon>
        <taxon>Kitasatosporales</taxon>
        <taxon>Streptomycetaceae</taxon>
        <taxon>Streptomyces</taxon>
    </lineage>
</organism>
<comment type="caution">
    <text evidence="1">The sequence shown here is derived from an EMBL/GenBank/DDBJ whole genome shotgun (WGS) entry which is preliminary data.</text>
</comment>
<protein>
    <submittedName>
        <fullName evidence="1">Uncharacterized protein</fullName>
    </submittedName>
</protein>